<dbReference type="FunFam" id="1.20.58.100:FF:000002">
    <property type="entry name" value="L-aspartate oxidase"/>
    <property type="match status" value="1"/>
</dbReference>
<keyword evidence="6 12" id="KW-0662">Pyridine nucleotide biosynthesis</keyword>
<evidence type="ECO:0000256" key="10">
    <source>
        <dbReference type="NCBIfam" id="TIGR00551"/>
    </source>
</evidence>
<evidence type="ECO:0000256" key="8">
    <source>
        <dbReference type="ARBA" id="ARBA00023002"/>
    </source>
</evidence>
<name>A0A840V7N9_9BACT</name>
<dbReference type="SUPFAM" id="SSF56425">
    <property type="entry name" value="Succinate dehydrogenase/fumarate reductase flavoprotein, catalytic domain"/>
    <property type="match status" value="1"/>
</dbReference>
<keyword evidence="8 12" id="KW-0560">Oxidoreductase</keyword>
<evidence type="ECO:0000256" key="11">
    <source>
        <dbReference type="PIRSR" id="PIRSR000171-1"/>
    </source>
</evidence>
<comment type="cofactor">
    <cofactor evidence="1 12">
        <name>FAD</name>
        <dbReference type="ChEBI" id="CHEBI:57692"/>
    </cofactor>
</comment>
<evidence type="ECO:0000256" key="12">
    <source>
        <dbReference type="RuleBase" id="RU362049"/>
    </source>
</evidence>
<comment type="caution">
    <text evidence="16">The sequence shown here is derived from an EMBL/GenBank/DDBJ whole genome shotgun (WGS) entry which is preliminary data.</text>
</comment>
<dbReference type="PANTHER" id="PTHR42716:SF2">
    <property type="entry name" value="L-ASPARTATE OXIDASE, CHLOROPLASTIC"/>
    <property type="match status" value="1"/>
</dbReference>
<comment type="subcellular location">
    <subcellularLocation>
        <location evidence="12">Cytoplasm</location>
    </subcellularLocation>
</comment>
<dbReference type="InterPro" id="IPR037099">
    <property type="entry name" value="Fum_R/Succ_DH_flav-like_C_sf"/>
</dbReference>
<dbReference type="PRINTS" id="PR00368">
    <property type="entry name" value="FADPNR"/>
</dbReference>
<dbReference type="Proteomes" id="UP000557717">
    <property type="component" value="Unassembled WGS sequence"/>
</dbReference>
<dbReference type="InterPro" id="IPR003953">
    <property type="entry name" value="FAD-dep_OxRdtase_2_FAD-bd"/>
</dbReference>
<dbReference type="SUPFAM" id="SSF51905">
    <property type="entry name" value="FAD/NAD(P)-binding domain"/>
    <property type="match status" value="1"/>
</dbReference>
<dbReference type="PIRSF" id="PIRSF000171">
    <property type="entry name" value="SDHA_APRA_LASPO"/>
    <property type="match status" value="1"/>
</dbReference>
<dbReference type="PANTHER" id="PTHR42716">
    <property type="entry name" value="L-ASPARTATE OXIDASE"/>
    <property type="match status" value="1"/>
</dbReference>
<evidence type="ECO:0000256" key="7">
    <source>
        <dbReference type="ARBA" id="ARBA00022827"/>
    </source>
</evidence>
<organism evidence="16 17">
    <name type="scientific">Haloferula luteola</name>
    <dbReference type="NCBI Taxonomy" id="595692"/>
    <lineage>
        <taxon>Bacteria</taxon>
        <taxon>Pseudomonadati</taxon>
        <taxon>Verrucomicrobiota</taxon>
        <taxon>Verrucomicrobiia</taxon>
        <taxon>Verrucomicrobiales</taxon>
        <taxon>Verrucomicrobiaceae</taxon>
        <taxon>Haloferula</taxon>
    </lineage>
</organism>
<dbReference type="FunFam" id="3.90.700.10:FF:000002">
    <property type="entry name" value="L-aspartate oxidase"/>
    <property type="match status" value="1"/>
</dbReference>
<comment type="function">
    <text evidence="12">Catalyzes the oxidation of L-aspartate to iminoaspartate.</text>
</comment>
<dbReference type="AlphaFoldDB" id="A0A840V7N9"/>
<protein>
    <recommendedName>
        <fullName evidence="4 10">L-aspartate oxidase</fullName>
        <ecNumber evidence="4 10">1.4.3.16</ecNumber>
    </recommendedName>
</protein>
<dbReference type="NCBIfam" id="TIGR00551">
    <property type="entry name" value="nadB"/>
    <property type="match status" value="1"/>
</dbReference>
<dbReference type="SUPFAM" id="SSF46977">
    <property type="entry name" value="Succinate dehydrogenase/fumarate reductase flavoprotein C-terminal domain"/>
    <property type="match status" value="1"/>
</dbReference>
<evidence type="ECO:0000259" key="14">
    <source>
        <dbReference type="Pfam" id="PF00890"/>
    </source>
</evidence>
<proteinExistence type="inferred from homology"/>
<dbReference type="EC" id="1.4.3.16" evidence="4 10"/>
<gene>
    <name evidence="16" type="ORF">HNR46_001841</name>
</gene>
<keyword evidence="17" id="KW-1185">Reference proteome</keyword>
<dbReference type="GO" id="GO:0034628">
    <property type="term" value="P:'de novo' NAD+ biosynthetic process from L-aspartate"/>
    <property type="evidence" value="ECO:0007669"/>
    <property type="project" value="TreeGrafter"/>
</dbReference>
<evidence type="ECO:0000256" key="1">
    <source>
        <dbReference type="ARBA" id="ARBA00001974"/>
    </source>
</evidence>
<evidence type="ECO:0000313" key="17">
    <source>
        <dbReference type="Proteomes" id="UP000557717"/>
    </source>
</evidence>
<comment type="pathway">
    <text evidence="2 12">Cofactor biosynthesis; NAD(+) biosynthesis; iminoaspartate from L-aspartate (oxidase route): step 1/1.</text>
</comment>
<evidence type="ECO:0000256" key="4">
    <source>
        <dbReference type="ARBA" id="ARBA00012173"/>
    </source>
</evidence>
<evidence type="ECO:0000256" key="2">
    <source>
        <dbReference type="ARBA" id="ARBA00004950"/>
    </source>
</evidence>
<evidence type="ECO:0000256" key="13">
    <source>
        <dbReference type="SAM" id="MobiDB-lite"/>
    </source>
</evidence>
<evidence type="ECO:0000256" key="9">
    <source>
        <dbReference type="ARBA" id="ARBA00048305"/>
    </source>
</evidence>
<feature type="domain" description="FAD-dependent oxidoreductase 2 FAD-binding" evidence="14">
    <location>
        <begin position="31"/>
        <end position="418"/>
    </location>
</feature>
<feature type="domain" description="Fumarate reductase/succinate dehydrogenase flavoprotein-like C-terminal" evidence="15">
    <location>
        <begin position="470"/>
        <end position="554"/>
    </location>
</feature>
<evidence type="ECO:0000259" key="15">
    <source>
        <dbReference type="Pfam" id="PF02910"/>
    </source>
</evidence>
<evidence type="ECO:0000256" key="6">
    <source>
        <dbReference type="ARBA" id="ARBA00022642"/>
    </source>
</evidence>
<dbReference type="InterPro" id="IPR036188">
    <property type="entry name" value="FAD/NAD-bd_sf"/>
</dbReference>
<keyword evidence="5 12" id="KW-0285">Flavoprotein</keyword>
<accession>A0A840V7N9</accession>
<feature type="active site" description="Proton acceptor" evidence="11">
    <location>
        <position position="316"/>
    </location>
</feature>
<comment type="similarity">
    <text evidence="3 12">Belongs to the FAD-dependent oxidoreductase 2 family. NadB subfamily.</text>
</comment>
<dbReference type="Gene3D" id="3.50.50.60">
    <property type="entry name" value="FAD/NAD(P)-binding domain"/>
    <property type="match status" value="1"/>
</dbReference>
<feature type="region of interest" description="Disordered" evidence="13">
    <location>
        <begin position="1"/>
        <end position="27"/>
    </location>
</feature>
<dbReference type="GO" id="GO:0005737">
    <property type="term" value="C:cytoplasm"/>
    <property type="evidence" value="ECO:0007669"/>
    <property type="project" value="UniProtKB-SubCell"/>
</dbReference>
<feature type="compositionally biased region" description="Polar residues" evidence="13">
    <location>
        <begin position="10"/>
        <end position="27"/>
    </location>
</feature>
<evidence type="ECO:0000256" key="5">
    <source>
        <dbReference type="ARBA" id="ARBA00022630"/>
    </source>
</evidence>
<dbReference type="UniPathway" id="UPA00253">
    <property type="reaction ID" value="UER00326"/>
</dbReference>
<dbReference type="GO" id="GO:0008734">
    <property type="term" value="F:L-aspartate oxidase activity"/>
    <property type="evidence" value="ECO:0007669"/>
    <property type="project" value="UniProtKB-UniRule"/>
</dbReference>
<dbReference type="EMBL" id="JACHFD010000007">
    <property type="protein sequence ID" value="MBB5351604.1"/>
    <property type="molecule type" value="Genomic_DNA"/>
</dbReference>
<dbReference type="PRINTS" id="PR00411">
    <property type="entry name" value="PNDRDTASEI"/>
</dbReference>
<dbReference type="NCBIfam" id="NF006567">
    <property type="entry name" value="PRK09077.1"/>
    <property type="match status" value="1"/>
</dbReference>
<dbReference type="InterPro" id="IPR027477">
    <property type="entry name" value="Succ_DH/fumarate_Rdtase_cat_sf"/>
</dbReference>
<evidence type="ECO:0000256" key="3">
    <source>
        <dbReference type="ARBA" id="ARBA00008562"/>
    </source>
</evidence>
<comment type="catalytic activity">
    <reaction evidence="9">
        <text>L-aspartate + O2 = iminosuccinate + H2O2</text>
        <dbReference type="Rhea" id="RHEA:25876"/>
        <dbReference type="ChEBI" id="CHEBI:15379"/>
        <dbReference type="ChEBI" id="CHEBI:16240"/>
        <dbReference type="ChEBI" id="CHEBI:29991"/>
        <dbReference type="ChEBI" id="CHEBI:77875"/>
        <dbReference type="EC" id="1.4.3.16"/>
    </reaction>
    <physiologicalReaction direction="left-to-right" evidence="9">
        <dbReference type="Rhea" id="RHEA:25877"/>
    </physiologicalReaction>
</comment>
<dbReference type="InterPro" id="IPR005288">
    <property type="entry name" value="NadB"/>
</dbReference>
<dbReference type="Pfam" id="PF02910">
    <property type="entry name" value="Succ_DH_flav_C"/>
    <property type="match status" value="1"/>
</dbReference>
<reference evidence="16 17" key="1">
    <citation type="submission" date="2020-08" db="EMBL/GenBank/DDBJ databases">
        <title>Genomic Encyclopedia of Type Strains, Phase IV (KMG-IV): sequencing the most valuable type-strain genomes for metagenomic binning, comparative biology and taxonomic classification.</title>
        <authorList>
            <person name="Goeker M."/>
        </authorList>
    </citation>
    <scope>NUCLEOTIDE SEQUENCE [LARGE SCALE GENOMIC DNA]</scope>
    <source>
        <strain evidence="16 17">YC6886</strain>
    </source>
</reference>
<sequence>MAVQSPPSPLVNTELSGNQPTTEPRTPLTTDFLVIGSGIAGLSFAIRAAAHGSVTVITKGKLLESNTAWAQGGIASVLPEGLRDPGDSIESHVADTLDAGAGLCDEHAVRTIITEGAATIEDLVAAGTDFDHDQDRYALGKEGGHSHRRILHSKDTTGLEIATSLVETARQTPGLTLLEDHFAIDLITTGKLGMVTDDRVLGAYVLDRTTGEVQVFRSDRVILATGGCGKVYLYTTNPDSSTGDGLAMAWRAGATIENMEFIQFHPTCFYNPAASGPEARSFLVSEAVRGEGAILINSKGEDFVKRSDERGSLAPRDIVARAIDREIKRTGAPCVYLDITHKPAGFFRDRFPFIHEKLLSFGLDAEKQPIPVVPAAHYQCGGIKTDLDGRTTIRGLHAIGEVACTGLHGANRLASNSLLEANVLARRALDRILRHHAPGKPVPDAPPIPEWEHGDTTPPDEQVVIYHNWDELRRLMWDYVSIVRTNNRLRRAATRLRNLKKEVREFYWGHRVNADILELRNLVDVASLIVDSAIRRRESRGLHYTLDYPRSDDSLTRNTVLRRF</sequence>
<dbReference type="InterPro" id="IPR015939">
    <property type="entry name" value="Fum_Rdtase/Succ_DH_flav-like_C"/>
</dbReference>
<evidence type="ECO:0000313" key="16">
    <source>
        <dbReference type="EMBL" id="MBB5351604.1"/>
    </source>
</evidence>
<dbReference type="Pfam" id="PF00890">
    <property type="entry name" value="FAD_binding_2"/>
    <property type="match status" value="1"/>
</dbReference>
<keyword evidence="7 12" id="KW-0274">FAD</keyword>
<dbReference type="Gene3D" id="3.90.700.10">
    <property type="entry name" value="Succinate dehydrogenase/fumarate reductase flavoprotein, catalytic domain"/>
    <property type="match status" value="1"/>
</dbReference>
<dbReference type="Gene3D" id="1.20.58.100">
    <property type="entry name" value="Fumarate reductase/succinate dehydrogenase flavoprotein-like, C-terminal domain"/>
    <property type="match status" value="1"/>
</dbReference>